<dbReference type="EMBL" id="LNXW01000013">
    <property type="protein sequence ID" value="KTC80594.1"/>
    <property type="molecule type" value="Genomic_DNA"/>
</dbReference>
<name>A0A0W0SB76_9GAMM</name>
<keyword evidence="1" id="KW-0175">Coiled coil</keyword>
<dbReference type="Proteomes" id="UP000054921">
    <property type="component" value="Unassembled WGS sequence"/>
</dbReference>
<evidence type="ECO:0000256" key="1">
    <source>
        <dbReference type="SAM" id="Coils"/>
    </source>
</evidence>
<evidence type="ECO:0000313" key="2">
    <source>
        <dbReference type="EMBL" id="KTC80594.1"/>
    </source>
</evidence>
<accession>A0A0W0SB76</accession>
<dbReference type="PATRIC" id="fig|28084.5.peg.2828"/>
<dbReference type="RefSeq" id="WP_028382610.1">
    <property type="nucleotide sequence ID" value="NZ_CAAAIT010000005.1"/>
</dbReference>
<organism evidence="2 4">
    <name type="scientific">Legionella cherrii</name>
    <dbReference type="NCBI Taxonomy" id="28084"/>
    <lineage>
        <taxon>Bacteria</taxon>
        <taxon>Pseudomonadati</taxon>
        <taxon>Pseudomonadota</taxon>
        <taxon>Gammaproteobacteria</taxon>
        <taxon>Legionellales</taxon>
        <taxon>Legionellaceae</taxon>
        <taxon>Legionella</taxon>
    </lineage>
</organism>
<protein>
    <submittedName>
        <fullName evidence="2">Uncharacterized protein</fullName>
    </submittedName>
</protein>
<gene>
    <name evidence="2" type="ORF">Lche_2614</name>
    <name evidence="3" type="ORF">NCTC11976_00989</name>
</gene>
<evidence type="ECO:0000313" key="4">
    <source>
        <dbReference type="Proteomes" id="UP000054921"/>
    </source>
</evidence>
<reference evidence="2 4" key="1">
    <citation type="submission" date="2015-11" db="EMBL/GenBank/DDBJ databases">
        <title>Genomic analysis of 38 Legionella species identifies large and diverse effector repertoires.</title>
        <authorList>
            <person name="Burstein D."/>
            <person name="Amaro F."/>
            <person name="Zusman T."/>
            <person name="Lifshitz Z."/>
            <person name="Cohen O."/>
            <person name="Gilbert J.A."/>
            <person name="Pupko T."/>
            <person name="Shuman H.A."/>
            <person name="Segal G."/>
        </authorList>
    </citation>
    <scope>NUCLEOTIDE SEQUENCE [LARGE SCALE GENOMIC DNA]</scope>
    <source>
        <strain evidence="2 4">ORW</strain>
    </source>
</reference>
<dbReference type="AlphaFoldDB" id="A0A0W0SB76"/>
<evidence type="ECO:0000313" key="5">
    <source>
        <dbReference type="Proteomes" id="UP000277577"/>
    </source>
</evidence>
<dbReference type="Proteomes" id="UP000277577">
    <property type="component" value="Chromosome"/>
</dbReference>
<dbReference type="EMBL" id="LR134173">
    <property type="protein sequence ID" value="VEB34730.1"/>
    <property type="molecule type" value="Genomic_DNA"/>
</dbReference>
<evidence type="ECO:0000313" key="3">
    <source>
        <dbReference type="EMBL" id="VEB34730.1"/>
    </source>
</evidence>
<dbReference type="OrthoDB" id="5650317at2"/>
<proteinExistence type="predicted"/>
<feature type="coiled-coil region" evidence="1">
    <location>
        <begin position="249"/>
        <end position="276"/>
    </location>
</feature>
<keyword evidence="5" id="KW-1185">Reference proteome</keyword>
<sequence>MMLRFSLLRTNKAVTNQKPNFFHSNSSDTVKKNVPLRVIDLNFFKDTTFRGKPIGQNFVSDVLKESGVSVGFKEVSAEELGSKPAQTLLGLLWDEDLALEKKKKITKQKFLEHSSDDATKKPKAMIPGFHFSDFVSPKMHDVLVVDYNNIPNESQITPMNETKALSLKPTGRIISAVPAWAIIMKLAKDAMRVRADVNPFYVDQAILSPQLKADLDNLAAQFYRVCHVVKEDIDHPDVHQYRKNFHKFYENYAIEAKSGQNQLDAIRNEIEQSTESHRISPEL</sequence>
<reference evidence="3 5" key="2">
    <citation type="submission" date="2018-12" db="EMBL/GenBank/DDBJ databases">
        <authorList>
            <consortium name="Pathogen Informatics"/>
        </authorList>
    </citation>
    <scope>NUCLEOTIDE SEQUENCE [LARGE SCALE GENOMIC DNA]</scope>
    <source>
        <strain evidence="3 5">NCTC11976</strain>
    </source>
</reference>